<protein>
    <submittedName>
        <fullName evidence="4">8-amino-7-oxononanoate synthase</fullName>
    </submittedName>
</protein>
<dbReference type="Pfam" id="PF00155">
    <property type="entry name" value="Aminotran_1_2"/>
    <property type="match status" value="1"/>
</dbReference>
<feature type="domain" description="Aminotransferase class I/classII large" evidence="3">
    <location>
        <begin position="45"/>
        <end position="386"/>
    </location>
</feature>
<dbReference type="EMBL" id="NVQC01000017">
    <property type="protein sequence ID" value="PTL36183.1"/>
    <property type="molecule type" value="Genomic_DNA"/>
</dbReference>
<dbReference type="Gene3D" id="3.40.640.10">
    <property type="entry name" value="Type I PLP-dependent aspartate aminotransferase-like (Major domain)"/>
    <property type="match status" value="1"/>
</dbReference>
<gene>
    <name evidence="4" type="ORF">CLG94_05860</name>
</gene>
<dbReference type="Proteomes" id="UP000241436">
    <property type="component" value="Unassembled WGS sequence"/>
</dbReference>
<dbReference type="GO" id="GO:0016740">
    <property type="term" value="F:transferase activity"/>
    <property type="evidence" value="ECO:0007669"/>
    <property type="project" value="UniProtKB-KW"/>
</dbReference>
<sequence>MALLKKFRQLADARKSLAMVSEDPFRVTIERLLSPTEAVVNGRPVILAGTNNYLGLTFDPQCIEAAAHAVREQGTGTTGSRMANGNFIGHLALERELAEFYGRRWCDVFSTGYLANLGVISALAGPGDVILIDADCHASIYDGCRMSGAEVIRFRHNDTADLHKRLTRLGKRCPNTLIIAEGLYSMLGDRSALVEIAALKREHGAYLLLDEAHSLGVLGERGRGRSEEAGVEDSVDFIVGTFSKSLGATGGFCVSDHPVMELVRYASRPYIFTASLCPSVVASTRAALRRLRTAPELRLKLWTNAQRLYDSLKGLGFRLGPEPSPIIAVRIGQAEDTIAFWNGLFRQDVYVNMILPPATPDGGSLLRCSVSAAHTPDQIDRICEAFASVKVILSSDRADSHGAIRPQAFHDGGSVRP</sequence>
<comment type="caution">
    <text evidence="4">The sequence shown here is derived from an EMBL/GenBank/DDBJ whole genome shotgun (WGS) entry which is preliminary data.</text>
</comment>
<accession>A0A2T4TYI9</accession>
<evidence type="ECO:0000313" key="4">
    <source>
        <dbReference type="EMBL" id="PTL36183.1"/>
    </source>
</evidence>
<dbReference type="SUPFAM" id="SSF53383">
    <property type="entry name" value="PLP-dependent transferases"/>
    <property type="match status" value="1"/>
</dbReference>
<dbReference type="InterPro" id="IPR015421">
    <property type="entry name" value="PyrdxlP-dep_Trfase_major"/>
</dbReference>
<dbReference type="AlphaFoldDB" id="A0A2T4TYI9"/>
<dbReference type="NCBIfam" id="NF047599">
    <property type="entry name" value="SerpalmtaseBetaP"/>
    <property type="match status" value="1"/>
</dbReference>
<name>A0A2T4TYI9_9BACT</name>
<dbReference type="InterPro" id="IPR050087">
    <property type="entry name" value="AON_synthase_class-II"/>
</dbReference>
<dbReference type="InterPro" id="IPR015422">
    <property type="entry name" value="PyrdxlP-dep_Trfase_small"/>
</dbReference>
<dbReference type="InterPro" id="IPR004839">
    <property type="entry name" value="Aminotransferase_I/II_large"/>
</dbReference>
<dbReference type="CDD" id="cd06454">
    <property type="entry name" value="KBL_like"/>
    <property type="match status" value="1"/>
</dbReference>
<reference evidence="5" key="2">
    <citation type="journal article" date="2018" name="Environ. Microbiol.">
        <title>Bloom of a denitrifying methanotroph, 'Candidatus Methylomirabilis limnetica', in a deep stratified lake.</title>
        <authorList>
            <person name="Graf J.S."/>
            <person name="Mayr M.J."/>
            <person name="Marchant H.K."/>
            <person name="Tienken D."/>
            <person name="Hach P.F."/>
            <person name="Brand A."/>
            <person name="Schubert C.J."/>
            <person name="Kuypers M.M."/>
            <person name="Milucka J."/>
        </authorList>
    </citation>
    <scope>NUCLEOTIDE SEQUENCE [LARGE SCALE GENOMIC DNA]</scope>
    <source>
        <strain evidence="5">Zug</strain>
    </source>
</reference>
<dbReference type="PANTHER" id="PTHR13693:SF3">
    <property type="entry name" value="LD36009P"/>
    <property type="match status" value="1"/>
</dbReference>
<comment type="cofactor">
    <cofactor evidence="1">
        <name>pyridoxal 5'-phosphate</name>
        <dbReference type="ChEBI" id="CHEBI:597326"/>
    </cofactor>
</comment>
<dbReference type="Gene3D" id="3.90.1150.10">
    <property type="entry name" value="Aspartate Aminotransferase, domain 1"/>
    <property type="match status" value="1"/>
</dbReference>
<keyword evidence="5" id="KW-1185">Reference proteome</keyword>
<organism evidence="4 5">
    <name type="scientific">Candidatus Methylomirabilis limnetica</name>
    <dbReference type="NCBI Taxonomy" id="2033718"/>
    <lineage>
        <taxon>Bacteria</taxon>
        <taxon>Candidatus Methylomirabilota</taxon>
        <taxon>Candidatus Methylomirabilia</taxon>
        <taxon>Candidatus Methylomirabilales</taxon>
        <taxon>Candidatus Methylomirabilaceae</taxon>
        <taxon>Candidatus Methylomirabilis</taxon>
    </lineage>
</organism>
<dbReference type="PANTHER" id="PTHR13693">
    <property type="entry name" value="CLASS II AMINOTRANSFERASE/8-AMINO-7-OXONONANOATE SYNTHASE"/>
    <property type="match status" value="1"/>
</dbReference>
<reference evidence="4 5" key="1">
    <citation type="submission" date="2017-09" db="EMBL/GenBank/DDBJ databases">
        <title>Bloom of a denitrifying methanotroph, Candidatus Methylomirabilis limnetica, in a deep stratified lake.</title>
        <authorList>
            <person name="Graf J.S."/>
            <person name="Marchant H.K."/>
            <person name="Tienken D."/>
            <person name="Hach P.F."/>
            <person name="Brand A."/>
            <person name="Schubert C.J."/>
            <person name="Kuypers M.M."/>
            <person name="Milucka J."/>
        </authorList>
    </citation>
    <scope>NUCLEOTIDE SEQUENCE [LARGE SCALE GENOMIC DNA]</scope>
    <source>
        <strain evidence="4 5">Zug</strain>
    </source>
</reference>
<dbReference type="RefSeq" id="WP_107561930.1">
    <property type="nucleotide sequence ID" value="NZ_NVQC01000017.1"/>
</dbReference>
<evidence type="ECO:0000256" key="1">
    <source>
        <dbReference type="ARBA" id="ARBA00001933"/>
    </source>
</evidence>
<proteinExistence type="predicted"/>
<evidence type="ECO:0000259" key="3">
    <source>
        <dbReference type="Pfam" id="PF00155"/>
    </source>
</evidence>
<dbReference type="OrthoDB" id="9807157at2"/>
<keyword evidence="2" id="KW-0808">Transferase</keyword>
<evidence type="ECO:0000256" key="2">
    <source>
        <dbReference type="ARBA" id="ARBA00022679"/>
    </source>
</evidence>
<dbReference type="GO" id="GO:0030170">
    <property type="term" value="F:pyridoxal phosphate binding"/>
    <property type="evidence" value="ECO:0007669"/>
    <property type="project" value="InterPro"/>
</dbReference>
<dbReference type="InterPro" id="IPR015424">
    <property type="entry name" value="PyrdxlP-dep_Trfase"/>
</dbReference>
<evidence type="ECO:0000313" key="5">
    <source>
        <dbReference type="Proteomes" id="UP000241436"/>
    </source>
</evidence>